<keyword evidence="8" id="KW-0679">Respiratory chain</keyword>
<evidence type="ECO:0000259" key="16">
    <source>
        <dbReference type="Pfam" id="PF05347"/>
    </source>
</evidence>
<gene>
    <name evidence="17" type="ORF">INT43_004212</name>
</gene>
<evidence type="ECO:0000256" key="2">
    <source>
        <dbReference type="ARBA" id="ARBA00004443"/>
    </source>
</evidence>
<comment type="subunit">
    <text evidence="4">Mammalian complex I is composed of 45 different subunits.</text>
</comment>
<dbReference type="OrthoDB" id="13598at2759"/>
<organism evidence="17 18">
    <name type="scientific">Mortierella isabellina</name>
    <name type="common">Filamentous fungus</name>
    <name type="synonym">Umbelopsis isabellina</name>
    <dbReference type="NCBI Taxonomy" id="91625"/>
    <lineage>
        <taxon>Eukaryota</taxon>
        <taxon>Fungi</taxon>
        <taxon>Fungi incertae sedis</taxon>
        <taxon>Mucoromycota</taxon>
        <taxon>Mucoromycotina</taxon>
        <taxon>Umbelopsidomycetes</taxon>
        <taxon>Umbelopsidales</taxon>
        <taxon>Umbelopsidaceae</taxon>
        <taxon>Umbelopsis</taxon>
    </lineage>
</organism>
<evidence type="ECO:0000256" key="9">
    <source>
        <dbReference type="ARBA" id="ARBA00022792"/>
    </source>
</evidence>
<dbReference type="AlphaFoldDB" id="A0A8H7PHU1"/>
<evidence type="ECO:0000313" key="18">
    <source>
        <dbReference type="Proteomes" id="UP000654370"/>
    </source>
</evidence>
<evidence type="ECO:0000256" key="14">
    <source>
        <dbReference type="ARBA" id="ARBA00030192"/>
    </source>
</evidence>
<evidence type="ECO:0000256" key="12">
    <source>
        <dbReference type="ARBA" id="ARBA00023128"/>
    </source>
</evidence>
<comment type="caution">
    <text evidence="17">The sequence shown here is derived from an EMBL/GenBank/DDBJ whole genome shotgun (WGS) entry which is preliminary data.</text>
</comment>
<proteinExistence type="inferred from homology"/>
<keyword evidence="13" id="KW-0472">Membrane</keyword>
<evidence type="ECO:0000256" key="11">
    <source>
        <dbReference type="ARBA" id="ARBA00022990"/>
    </source>
</evidence>
<dbReference type="Proteomes" id="UP000654370">
    <property type="component" value="Unassembled WGS sequence"/>
</dbReference>
<evidence type="ECO:0000256" key="13">
    <source>
        <dbReference type="ARBA" id="ARBA00023136"/>
    </source>
</evidence>
<keyword evidence="6" id="KW-0813">Transport</keyword>
<dbReference type="InterPro" id="IPR008011">
    <property type="entry name" value="Complex1_LYR_dom"/>
</dbReference>
<dbReference type="GO" id="GO:0006120">
    <property type="term" value="P:mitochondrial electron transport, NADH to ubiquinone"/>
    <property type="evidence" value="ECO:0007669"/>
    <property type="project" value="InterPro"/>
</dbReference>
<comment type="subcellular location">
    <subcellularLocation>
        <location evidence="2">Mitochondrion inner membrane</location>
        <topology evidence="2">Peripheral membrane protein</topology>
        <orientation evidence="2">Matrix side</orientation>
    </subcellularLocation>
</comment>
<dbReference type="GO" id="GO:0005743">
    <property type="term" value="C:mitochondrial inner membrane"/>
    <property type="evidence" value="ECO:0007669"/>
    <property type="project" value="UniProtKB-SubCell"/>
</dbReference>
<evidence type="ECO:0000256" key="5">
    <source>
        <dbReference type="ARBA" id="ARBA00018684"/>
    </source>
</evidence>
<evidence type="ECO:0000256" key="7">
    <source>
        <dbReference type="ARBA" id="ARBA00022553"/>
    </source>
</evidence>
<evidence type="ECO:0000256" key="1">
    <source>
        <dbReference type="ARBA" id="ARBA00002920"/>
    </source>
</evidence>
<evidence type="ECO:0000256" key="6">
    <source>
        <dbReference type="ARBA" id="ARBA00022448"/>
    </source>
</evidence>
<evidence type="ECO:0000256" key="8">
    <source>
        <dbReference type="ARBA" id="ARBA00022660"/>
    </source>
</evidence>
<keyword evidence="7" id="KW-0597">Phosphoprotein</keyword>
<protein>
    <recommendedName>
        <fullName evidence="5">NADH dehydrogenase [ubiquinone] 1 beta subcomplex subunit 9</fullName>
    </recommendedName>
    <alternativeName>
        <fullName evidence="14">Complex I-B22</fullName>
    </alternativeName>
    <alternativeName>
        <fullName evidence="15">NADH-ubiquinone oxidoreductase B22 subunit</fullName>
    </alternativeName>
</protein>
<keyword evidence="9" id="KW-0999">Mitochondrion inner membrane</keyword>
<comment type="similarity">
    <text evidence="3">Belongs to the complex I LYR family.</text>
</comment>
<reference evidence="17" key="1">
    <citation type="submission" date="2020-12" db="EMBL/GenBank/DDBJ databases">
        <title>Metabolic potential, ecology and presence of endohyphal bacteria is reflected in genomic diversity of Mucoromycotina.</title>
        <authorList>
            <person name="Muszewska A."/>
            <person name="Okrasinska A."/>
            <person name="Steczkiewicz K."/>
            <person name="Drgas O."/>
            <person name="Orlowska M."/>
            <person name="Perlinska-Lenart U."/>
            <person name="Aleksandrzak-Piekarczyk T."/>
            <person name="Szatraj K."/>
            <person name="Zielenkiewicz U."/>
            <person name="Pilsyk S."/>
            <person name="Malc E."/>
            <person name="Mieczkowski P."/>
            <person name="Kruszewska J.S."/>
            <person name="Biernat P."/>
            <person name="Pawlowska J."/>
        </authorList>
    </citation>
    <scope>NUCLEOTIDE SEQUENCE</scope>
    <source>
        <strain evidence="17">WA0000067209</strain>
    </source>
</reference>
<feature type="domain" description="Complex 1 LYR protein" evidence="16">
    <location>
        <begin position="16"/>
        <end position="73"/>
    </location>
</feature>
<evidence type="ECO:0000256" key="3">
    <source>
        <dbReference type="ARBA" id="ARBA00009508"/>
    </source>
</evidence>
<dbReference type="PANTHER" id="PTHR12868:SF0">
    <property type="entry name" value="NADH DEHYDROGENASE [UBIQUINONE] 1 BETA SUBCOMPLEX SUBUNIT 9"/>
    <property type="match status" value="1"/>
</dbReference>
<keyword evidence="11" id="KW-0007">Acetylation</keyword>
<evidence type="ECO:0000256" key="10">
    <source>
        <dbReference type="ARBA" id="ARBA00022982"/>
    </source>
</evidence>
<dbReference type="EMBL" id="JAEPQZ010000013">
    <property type="protein sequence ID" value="KAG2174191.1"/>
    <property type="molecule type" value="Genomic_DNA"/>
</dbReference>
<dbReference type="InterPro" id="IPR033034">
    <property type="entry name" value="NDUFB9"/>
</dbReference>
<dbReference type="Pfam" id="PF05347">
    <property type="entry name" value="Complex1_LYR"/>
    <property type="match status" value="1"/>
</dbReference>
<sequence>MSSATASFQTAHRLYVKSLYKRSLKLSLDWYIRRDLWRQKALEIRHQFELNKNVTSPKELQQIFAKTEKQLEEFAHPDPYKLPLGPEGTKWERNVPPRMEYYTLQRY</sequence>
<evidence type="ECO:0000256" key="15">
    <source>
        <dbReference type="ARBA" id="ARBA00032528"/>
    </source>
</evidence>
<dbReference type="PANTHER" id="PTHR12868">
    <property type="entry name" value="NADH-UBIQUINONE OXIDOREDUCTASE B22 SUBUNIT"/>
    <property type="match status" value="1"/>
</dbReference>
<keyword evidence="18" id="KW-1185">Reference proteome</keyword>
<keyword evidence="10" id="KW-0249">Electron transport</keyword>
<dbReference type="InterPro" id="IPR045292">
    <property type="entry name" value="Complex1_LYR_NDUFB9_LYRM3"/>
</dbReference>
<evidence type="ECO:0000256" key="4">
    <source>
        <dbReference type="ARBA" id="ARBA00011790"/>
    </source>
</evidence>
<evidence type="ECO:0000313" key="17">
    <source>
        <dbReference type="EMBL" id="KAG2174191.1"/>
    </source>
</evidence>
<comment type="function">
    <text evidence="1">Accessory subunit of the mitochondrial membrane respiratory chain NADH dehydrogenase (Complex I), that is believed to be not involved in catalysis. Complex I functions in the transfer of electrons from NADH to the respiratory chain. The immediate electron acceptor for the enzyme is believed to be ubiquinone.</text>
</comment>
<name>A0A8H7PHU1_MORIS</name>
<keyword evidence="12" id="KW-0496">Mitochondrion</keyword>
<dbReference type="CDD" id="cd20263">
    <property type="entry name" value="Complex1_LYR_NDUFB9_LYRM3"/>
    <property type="match status" value="1"/>
</dbReference>
<accession>A0A8H7PHU1</accession>